<accession>A0A1Q5PZ59</accession>
<dbReference type="RefSeq" id="WP_073717609.1">
    <property type="nucleotide sequence ID" value="NZ_MQVR01000123.1"/>
</dbReference>
<protein>
    <recommendedName>
        <fullName evidence="3">Predicted membrane protein YciQ-like C-terminal domain-containing protein</fullName>
    </recommendedName>
</protein>
<sequence length="228" mass="24470">MRVSALREEFHESATQIEESIADAMNKKKLFRRPLKDGSVSTLGVLAIVVIVGLVFYNGFSSLLALFRPPQLYFLPAIVALVAAGMIRAWRRSFPVFGRSAYGYALYKQTEGFREYLKTAEADQIIAESRQAEFSRYLPWAMAFGLEDLWAITIDHIAERTAVTAPNWYVGSDLSSFRDFADAAGSFSSMSADSMAYQPPTSGSSGGSGGFGGGSAGGGDGGVSAGGR</sequence>
<keyword evidence="2" id="KW-1133">Transmembrane helix</keyword>
<evidence type="ECO:0000313" key="5">
    <source>
        <dbReference type="Proteomes" id="UP000185628"/>
    </source>
</evidence>
<reference evidence="5" key="1">
    <citation type="submission" date="2016-12" db="EMBL/GenBank/DDBJ databases">
        <authorList>
            <person name="Meng X."/>
        </authorList>
    </citation>
    <scope>NUCLEOTIDE SEQUENCE [LARGE SCALE GENOMIC DNA]</scope>
    <source>
        <strain evidence="5">DSM 19116</strain>
    </source>
</reference>
<dbReference type="AlphaFoldDB" id="A0A1Q5PZ59"/>
<keyword evidence="2" id="KW-0472">Membrane</keyword>
<feature type="region of interest" description="Disordered" evidence="1">
    <location>
        <begin position="198"/>
        <end position="228"/>
    </location>
</feature>
<dbReference type="Proteomes" id="UP000185628">
    <property type="component" value="Unassembled WGS sequence"/>
</dbReference>
<evidence type="ECO:0000256" key="2">
    <source>
        <dbReference type="SAM" id="Phobius"/>
    </source>
</evidence>
<gene>
    <name evidence="4" type="ORF">BSZ39_12315</name>
</gene>
<name>A0A1Q5PZ59_9ACTO</name>
<dbReference type="EMBL" id="MQVR01000123">
    <property type="protein sequence ID" value="OKL52918.1"/>
    <property type="molecule type" value="Genomic_DNA"/>
</dbReference>
<evidence type="ECO:0000313" key="4">
    <source>
        <dbReference type="EMBL" id="OKL52918.1"/>
    </source>
</evidence>
<proteinExistence type="predicted"/>
<comment type="caution">
    <text evidence="4">The sequence shown here is derived from an EMBL/GenBank/DDBJ whole genome shotgun (WGS) entry which is preliminary data.</text>
</comment>
<keyword evidence="2" id="KW-0812">Transmembrane</keyword>
<dbReference type="Pfam" id="PF20990">
    <property type="entry name" value="DUF2207_C"/>
    <property type="match status" value="1"/>
</dbReference>
<evidence type="ECO:0000259" key="3">
    <source>
        <dbReference type="Pfam" id="PF20990"/>
    </source>
</evidence>
<organism evidence="4 5">
    <name type="scientific">Bowdeniella nasicola</name>
    <dbReference type="NCBI Taxonomy" id="208480"/>
    <lineage>
        <taxon>Bacteria</taxon>
        <taxon>Bacillati</taxon>
        <taxon>Actinomycetota</taxon>
        <taxon>Actinomycetes</taxon>
        <taxon>Actinomycetales</taxon>
        <taxon>Actinomycetaceae</taxon>
        <taxon>Bowdeniella</taxon>
    </lineage>
</organism>
<dbReference type="InterPro" id="IPR048389">
    <property type="entry name" value="YciQ-like_C"/>
</dbReference>
<feature type="transmembrane region" description="Helical" evidence="2">
    <location>
        <begin position="38"/>
        <end position="60"/>
    </location>
</feature>
<feature type="transmembrane region" description="Helical" evidence="2">
    <location>
        <begin position="72"/>
        <end position="90"/>
    </location>
</feature>
<feature type="domain" description="Predicted membrane protein YciQ-like C-terminal" evidence="3">
    <location>
        <begin position="6"/>
        <end position="151"/>
    </location>
</feature>
<evidence type="ECO:0000256" key="1">
    <source>
        <dbReference type="SAM" id="MobiDB-lite"/>
    </source>
</evidence>
<feature type="compositionally biased region" description="Gly residues" evidence="1">
    <location>
        <begin position="204"/>
        <end position="228"/>
    </location>
</feature>
<keyword evidence="5" id="KW-1185">Reference proteome</keyword>